<gene>
    <name evidence="2" type="ORF">A1359_15110</name>
</gene>
<dbReference type="SUPFAM" id="SSF52980">
    <property type="entry name" value="Restriction endonuclease-like"/>
    <property type="match status" value="1"/>
</dbReference>
<dbReference type="Gene3D" id="3.90.1570.10">
    <property type="entry name" value="tt1808, chain A"/>
    <property type="match status" value="1"/>
</dbReference>
<dbReference type="InterPro" id="IPR011335">
    <property type="entry name" value="Restrct_endonuc-II-like"/>
</dbReference>
<protein>
    <recommendedName>
        <fullName evidence="1">Putative restriction endonuclease domain-containing protein</fullName>
    </recommendedName>
</protein>
<dbReference type="Pfam" id="PF05685">
    <property type="entry name" value="Uma2"/>
    <property type="match status" value="1"/>
</dbReference>
<comment type="caution">
    <text evidence="2">The sequence shown here is derived from an EMBL/GenBank/DDBJ whole genome shotgun (WGS) entry which is preliminary data.</text>
</comment>
<dbReference type="STRING" id="980561.A1359_15110"/>
<dbReference type="RefSeq" id="WP_066986201.1">
    <property type="nucleotide sequence ID" value="NZ_LUUI01000145.1"/>
</dbReference>
<keyword evidence="3" id="KW-1185">Reference proteome</keyword>
<reference evidence="2 3" key="1">
    <citation type="submission" date="2016-03" db="EMBL/GenBank/DDBJ databases">
        <authorList>
            <person name="Ploux O."/>
        </authorList>
    </citation>
    <scope>NUCLEOTIDE SEQUENCE [LARGE SCALE GENOMIC DNA]</scope>
    <source>
        <strain evidence="2 3">R-45370</strain>
    </source>
</reference>
<evidence type="ECO:0000313" key="3">
    <source>
        <dbReference type="Proteomes" id="UP000078476"/>
    </source>
</evidence>
<dbReference type="PANTHER" id="PTHR36558">
    <property type="entry name" value="GLR1098 PROTEIN"/>
    <property type="match status" value="1"/>
</dbReference>
<sequence length="196" mass="22417">MALQPRQHWLSPEDYLDAELVSDIKHEYIDGDVYAMTGASVNHNRLVSSVLASLHTHLANTPCDVFAADMKVKAQHNFFYPDVIVDCEPKNADSYFTESPLIIVEVLSKSTRKIDQTLKRLSYQALASLQEYVLIEQDFVDIEVCRRSKHWQSEHYYLGDQVYLAAVDLYIPVETLYARVVNDDMQAFLQAAAEQN</sequence>
<evidence type="ECO:0000313" key="2">
    <source>
        <dbReference type="EMBL" id="OAI11025.1"/>
    </source>
</evidence>
<name>A0A177MZJ9_9GAMM</name>
<accession>A0A177MZJ9</accession>
<dbReference type="OrthoDB" id="26750at2"/>
<dbReference type="Proteomes" id="UP000078476">
    <property type="component" value="Unassembled WGS sequence"/>
</dbReference>
<dbReference type="InterPro" id="IPR012296">
    <property type="entry name" value="Nuclease_put_TT1808"/>
</dbReference>
<proteinExistence type="predicted"/>
<dbReference type="CDD" id="cd06260">
    <property type="entry name" value="DUF820-like"/>
    <property type="match status" value="1"/>
</dbReference>
<evidence type="ECO:0000259" key="1">
    <source>
        <dbReference type="Pfam" id="PF05685"/>
    </source>
</evidence>
<dbReference type="AlphaFoldDB" id="A0A177MZJ9"/>
<dbReference type="InterPro" id="IPR008538">
    <property type="entry name" value="Uma2"/>
</dbReference>
<dbReference type="EMBL" id="LUUI01000145">
    <property type="protein sequence ID" value="OAI11025.1"/>
    <property type="molecule type" value="Genomic_DNA"/>
</dbReference>
<organism evidence="2 3">
    <name type="scientific">Methylomonas lenta</name>
    <dbReference type="NCBI Taxonomy" id="980561"/>
    <lineage>
        <taxon>Bacteria</taxon>
        <taxon>Pseudomonadati</taxon>
        <taxon>Pseudomonadota</taxon>
        <taxon>Gammaproteobacteria</taxon>
        <taxon>Methylococcales</taxon>
        <taxon>Methylococcaceae</taxon>
        <taxon>Methylomonas</taxon>
    </lineage>
</organism>
<feature type="domain" description="Putative restriction endonuclease" evidence="1">
    <location>
        <begin position="13"/>
        <end position="161"/>
    </location>
</feature>
<dbReference type="PANTHER" id="PTHR36558:SF1">
    <property type="entry name" value="RESTRICTION ENDONUCLEASE DOMAIN-CONTAINING PROTEIN-RELATED"/>
    <property type="match status" value="1"/>
</dbReference>